<dbReference type="SUPFAM" id="SSF55729">
    <property type="entry name" value="Acyl-CoA N-acyltransferases (Nat)"/>
    <property type="match status" value="1"/>
</dbReference>
<feature type="domain" description="N-acetyltransferase" evidence="4">
    <location>
        <begin position="728"/>
        <end position="885"/>
    </location>
</feature>
<dbReference type="InterPro" id="IPR003781">
    <property type="entry name" value="CoA-bd"/>
</dbReference>
<dbReference type="CDD" id="cd04301">
    <property type="entry name" value="NAT_SF"/>
    <property type="match status" value="1"/>
</dbReference>
<reference evidence="5 6" key="1">
    <citation type="submission" date="2023-10" db="EMBL/GenBank/DDBJ databases">
        <title>Bacteria for the degradation of biodegradable plastic PBAT(Polybutylene adipate terephthalate).</title>
        <authorList>
            <person name="Weon H.-Y."/>
            <person name="Yeon J."/>
        </authorList>
    </citation>
    <scope>NUCLEOTIDE SEQUENCE [LARGE SCALE GENOMIC DNA]</scope>
    <source>
        <strain evidence="5 6">SBD 7-3</strain>
    </source>
</reference>
<dbReference type="Pfam" id="PF13549">
    <property type="entry name" value="ATP-grasp_5"/>
    <property type="match status" value="1"/>
</dbReference>
<dbReference type="Pfam" id="PF13380">
    <property type="entry name" value="CoA_binding_2"/>
    <property type="match status" value="1"/>
</dbReference>
<dbReference type="EMBL" id="CP136336">
    <property type="protein sequence ID" value="WOB10595.1"/>
    <property type="molecule type" value="Genomic_DNA"/>
</dbReference>
<dbReference type="SUPFAM" id="SSF52210">
    <property type="entry name" value="Succinyl-CoA synthetase domains"/>
    <property type="match status" value="2"/>
</dbReference>
<proteinExistence type="predicted"/>
<organism evidence="5 6">
    <name type="scientific">Piscinibacter gummiphilus</name>
    <dbReference type="NCBI Taxonomy" id="946333"/>
    <lineage>
        <taxon>Bacteria</taxon>
        <taxon>Pseudomonadati</taxon>
        <taxon>Pseudomonadota</taxon>
        <taxon>Betaproteobacteria</taxon>
        <taxon>Burkholderiales</taxon>
        <taxon>Sphaerotilaceae</taxon>
        <taxon>Piscinibacter</taxon>
    </lineage>
</organism>
<evidence type="ECO:0000259" key="4">
    <source>
        <dbReference type="PROSITE" id="PS51186"/>
    </source>
</evidence>
<dbReference type="InterPro" id="IPR051538">
    <property type="entry name" value="Acyl-CoA_Synth/Transferase"/>
</dbReference>
<keyword evidence="1 5" id="KW-0436">Ligase</keyword>
<dbReference type="SMART" id="SM00881">
    <property type="entry name" value="CoA_binding"/>
    <property type="match status" value="1"/>
</dbReference>
<dbReference type="InterPro" id="IPR043938">
    <property type="entry name" value="Ligase_CoA_dom"/>
</dbReference>
<dbReference type="Pfam" id="PF00583">
    <property type="entry name" value="Acetyltransf_1"/>
    <property type="match status" value="1"/>
</dbReference>
<dbReference type="Gene3D" id="3.40.50.261">
    <property type="entry name" value="Succinyl-CoA synthetase domains"/>
    <property type="match status" value="2"/>
</dbReference>
<evidence type="ECO:0000256" key="1">
    <source>
        <dbReference type="ARBA" id="ARBA00022598"/>
    </source>
</evidence>
<gene>
    <name evidence="5" type="ORF">RXV79_11165</name>
</gene>
<dbReference type="PANTHER" id="PTHR43334">
    <property type="entry name" value="ACETATE--COA LIGASE [ADP-FORMING]"/>
    <property type="match status" value="1"/>
</dbReference>
<dbReference type="GO" id="GO:0016874">
    <property type="term" value="F:ligase activity"/>
    <property type="evidence" value="ECO:0007669"/>
    <property type="project" value="UniProtKB-KW"/>
</dbReference>
<dbReference type="PROSITE" id="PS51186">
    <property type="entry name" value="GNAT"/>
    <property type="match status" value="1"/>
</dbReference>
<evidence type="ECO:0000256" key="3">
    <source>
        <dbReference type="ARBA" id="ARBA00022840"/>
    </source>
</evidence>
<evidence type="ECO:0000256" key="2">
    <source>
        <dbReference type="ARBA" id="ARBA00022741"/>
    </source>
</evidence>
<dbReference type="Gene3D" id="3.30.470.20">
    <property type="entry name" value="ATP-grasp fold, B domain"/>
    <property type="match status" value="1"/>
</dbReference>
<evidence type="ECO:0000313" key="5">
    <source>
        <dbReference type="EMBL" id="WOB10595.1"/>
    </source>
</evidence>
<dbReference type="InterPro" id="IPR000182">
    <property type="entry name" value="GNAT_dom"/>
</dbReference>
<name>A0ABZ0D0B6_9BURK</name>
<keyword evidence="3" id="KW-0067">ATP-binding</keyword>
<dbReference type="Gene3D" id="3.40.630.30">
    <property type="match status" value="1"/>
</dbReference>
<dbReference type="InterPro" id="IPR032875">
    <property type="entry name" value="Succ_CoA_lig_flav_dom"/>
</dbReference>
<dbReference type="InterPro" id="IPR036291">
    <property type="entry name" value="NAD(P)-bd_dom_sf"/>
</dbReference>
<sequence>MSIRHLDRLLEPRSVAVIGASGRPASVGATVWNNLQGGAFAGPVWPVNPKHRTLGDTPVFARVEDLPAPPDLAVICTPAATVPGLIEELGRLGTRAAIVMTAGLDRDTRQAMLANARPYLLRVLGPNCLGLLSPRIGLNASFAHVDARAGSLAFVSQSGALVTAVLDWARPRGIGFSHMISLGDHADVDFGDLLDHLASDPHTRSILLYIESVESTRKFMSAARAAARNKPVVVVKAGRGARGAAAAASHTGALAGSDLVYDAAIRRAGMLRVDTLQELFVAAETLTRFGHNQDDELTIVTNGGGAGVMAADAAERSGVRLANLSPSLLAALDEKLPATWSRHNPVDIIGDAPVQRYVDTLNCLLATRDAGALLFIHAPTAIVRSDDIARACLPVAQKASGRLLSCWLGDDAVLPARRVFEEAGIADYATPEQAVAAFAMLGTYRRNQALLLEAPAVNGVAEPALETARAIVAKAIEQSQLMLDEASAKALMRAYGIGVVETVAVPPDPQAAVDEASRLGFPVALKILSPQLSHKSDVGGVRLGLRNADELRAAARQMLDTIRAKRPDAQLEGFTVQPMVARPHAQELIIGASVDPVFGPVILFGQGGTAVEVMADRALALPPLNRVLARDLISRTRVARLLAGYRDHPPAKLDAICDVLVAVSRLLADLPEIAELDINPLWADADGAIALDARVRLSAAPVAGAARFAIAPYPAGLATRVTWHGRTLELRPIRPEDAAIHATFVASLSPEDLRFRFFSTRRELPPSELGRLTQIDYDREMAFVAIDAHGAGTPEILGVARAACDPDNVDAELGVVVRSDLKGQGLGTLLMDRLTDYLVARGTQRLVALVLHDNSAMRDLAHERGFVRDEGWRDPGSLRLVLPLQPLPTAT</sequence>
<dbReference type="Gene3D" id="3.40.50.720">
    <property type="entry name" value="NAD(P)-binding Rossmann-like Domain"/>
    <property type="match status" value="1"/>
</dbReference>
<dbReference type="SUPFAM" id="SSF56059">
    <property type="entry name" value="Glutathione synthetase ATP-binding domain-like"/>
    <property type="match status" value="1"/>
</dbReference>
<keyword evidence="6" id="KW-1185">Reference proteome</keyword>
<dbReference type="RefSeq" id="WP_316703495.1">
    <property type="nucleotide sequence ID" value="NZ_CP136336.1"/>
</dbReference>
<dbReference type="PANTHER" id="PTHR43334:SF1">
    <property type="entry name" value="3-HYDROXYPROPIONATE--COA LIGASE [ADP-FORMING]"/>
    <property type="match status" value="1"/>
</dbReference>
<accession>A0ABZ0D0B6</accession>
<dbReference type="Pfam" id="PF19045">
    <property type="entry name" value="Ligase_CoA_2"/>
    <property type="match status" value="1"/>
</dbReference>
<evidence type="ECO:0000313" key="6">
    <source>
        <dbReference type="Proteomes" id="UP001303946"/>
    </source>
</evidence>
<dbReference type="InterPro" id="IPR016181">
    <property type="entry name" value="Acyl_CoA_acyltransferase"/>
</dbReference>
<dbReference type="Proteomes" id="UP001303946">
    <property type="component" value="Chromosome"/>
</dbReference>
<keyword evidence="2" id="KW-0547">Nucleotide-binding</keyword>
<dbReference type="SUPFAM" id="SSF51735">
    <property type="entry name" value="NAD(P)-binding Rossmann-fold domains"/>
    <property type="match status" value="1"/>
</dbReference>
<dbReference type="InterPro" id="IPR013815">
    <property type="entry name" value="ATP_grasp_subdomain_1"/>
</dbReference>
<dbReference type="InterPro" id="IPR016102">
    <property type="entry name" value="Succinyl-CoA_synth-like"/>
</dbReference>
<protein>
    <submittedName>
        <fullName evidence="5">Bifunctional acetate--CoA ligase family protein/GNAT family N-acetyltransferase</fullName>
    </submittedName>
</protein>
<dbReference type="Gene3D" id="3.30.1490.20">
    <property type="entry name" value="ATP-grasp fold, A domain"/>
    <property type="match status" value="1"/>
</dbReference>
<dbReference type="Pfam" id="PF13607">
    <property type="entry name" value="Succ_CoA_lig"/>
    <property type="match status" value="1"/>
</dbReference>